<dbReference type="InterPro" id="IPR012373">
    <property type="entry name" value="Ferrdict_sens_TM"/>
</dbReference>
<dbReference type="PIRSF" id="PIRSF018266">
    <property type="entry name" value="FecR"/>
    <property type="match status" value="1"/>
</dbReference>
<feature type="transmembrane region" description="Helical" evidence="1">
    <location>
        <begin position="93"/>
        <end position="116"/>
    </location>
</feature>
<dbReference type="EMBL" id="JAQQLI010000037">
    <property type="protein sequence ID" value="MDC7788112.1"/>
    <property type="molecule type" value="Genomic_DNA"/>
</dbReference>
<name>A0ABT5JES2_RHOTP</name>
<keyword evidence="5" id="KW-1185">Reference proteome</keyword>
<keyword evidence="1" id="KW-1133">Transmembrane helix</keyword>
<feature type="domain" description="FecR protein" evidence="2">
    <location>
        <begin position="126"/>
        <end position="216"/>
    </location>
</feature>
<comment type="caution">
    <text evidence="4">The sequence shown here is derived from an EMBL/GenBank/DDBJ whole genome shotgun (WGS) entry which is preliminary data.</text>
</comment>
<organism evidence="4 5">
    <name type="scientific">Rhodoplanes tepidamans</name>
    <name type="common">Rhodoplanes cryptolactis</name>
    <dbReference type="NCBI Taxonomy" id="200616"/>
    <lineage>
        <taxon>Bacteria</taxon>
        <taxon>Pseudomonadati</taxon>
        <taxon>Pseudomonadota</taxon>
        <taxon>Alphaproteobacteria</taxon>
        <taxon>Hyphomicrobiales</taxon>
        <taxon>Nitrobacteraceae</taxon>
        <taxon>Rhodoplanes</taxon>
    </lineage>
</organism>
<evidence type="ECO:0000256" key="1">
    <source>
        <dbReference type="SAM" id="Phobius"/>
    </source>
</evidence>
<keyword evidence="1" id="KW-0472">Membrane</keyword>
<dbReference type="RefSeq" id="WP_272778950.1">
    <property type="nucleotide sequence ID" value="NZ_JAQQLI010000037.1"/>
</dbReference>
<evidence type="ECO:0000313" key="5">
    <source>
        <dbReference type="Proteomes" id="UP001165652"/>
    </source>
</evidence>
<accession>A0ABT5JES2</accession>
<dbReference type="InterPro" id="IPR032623">
    <property type="entry name" value="FecR_N"/>
</dbReference>
<dbReference type="Pfam" id="PF16220">
    <property type="entry name" value="DUF4880"/>
    <property type="match status" value="1"/>
</dbReference>
<reference evidence="4" key="1">
    <citation type="journal article" date="2023" name="Microbiol Resour">
        <title>Genome Sequences of Rhodoplanes serenus and Two Thermotolerant Strains, Rhodoplanes tepidamans and 'Rhodoplanes cryptolactis,' Further Refine the Genus.</title>
        <authorList>
            <person name="Rayyan A.A."/>
            <person name="Kyndt J.A."/>
        </authorList>
    </citation>
    <scope>NUCLEOTIDE SEQUENCE</scope>
    <source>
        <strain evidence="4">DSM 9987</strain>
    </source>
</reference>
<dbReference type="InterPro" id="IPR006860">
    <property type="entry name" value="FecR"/>
</dbReference>
<dbReference type="Gene3D" id="3.55.50.30">
    <property type="match status" value="1"/>
</dbReference>
<evidence type="ECO:0000313" key="4">
    <source>
        <dbReference type="EMBL" id="MDC7788112.1"/>
    </source>
</evidence>
<dbReference type="Gene3D" id="2.60.120.1440">
    <property type="match status" value="1"/>
</dbReference>
<dbReference type="Pfam" id="PF04773">
    <property type="entry name" value="FecR"/>
    <property type="match status" value="1"/>
</dbReference>
<dbReference type="PANTHER" id="PTHR30273:SF2">
    <property type="entry name" value="PROTEIN FECR"/>
    <property type="match status" value="1"/>
</dbReference>
<feature type="domain" description="FecR N-terminal" evidence="3">
    <location>
        <begin position="35"/>
        <end position="77"/>
    </location>
</feature>
<protein>
    <submittedName>
        <fullName evidence="4">FecR domain-containing protein</fullName>
    </submittedName>
</protein>
<proteinExistence type="predicted"/>
<evidence type="ECO:0000259" key="2">
    <source>
        <dbReference type="Pfam" id="PF04773"/>
    </source>
</evidence>
<dbReference type="Proteomes" id="UP001165652">
    <property type="component" value="Unassembled WGS sequence"/>
</dbReference>
<sequence>MSRLTIIPCRPTMMSRSEPVAASDAIDARLDPLTERALEWLVHLHSGSETEQDWNAFHDWKASGAAQRQAAEAAERLWEGLGSALRRRRRAKAAVATVLSACLLAAIGLGFATGLFGAPVAYFTDEWTGVGERRVLTLSDGSRLELDAATSLDVGFTPAQRRLVLFGGRIHVTVAADPGRPFVVEAAGGTTRALGTAFEVSRAGDQVEVVVTEHAVRVAYPDDDPGASVEVHAGSEVDYAPQTGLAHPRTADLRSRGAWRRGMLLLDSRPLGDVVTEIERYRRGRIVIADPALRQLPVSGMFETADTDALLDALATALPVRVAKLPWLTVIRRDPDRPLQPFLPRK</sequence>
<reference evidence="4" key="2">
    <citation type="submission" date="2023-02" db="EMBL/GenBank/DDBJ databases">
        <authorList>
            <person name="Rayyan A."/>
            <person name="Meyer T."/>
            <person name="Kyndt J.A."/>
        </authorList>
    </citation>
    <scope>NUCLEOTIDE SEQUENCE</scope>
    <source>
        <strain evidence="4">DSM 9987</strain>
    </source>
</reference>
<evidence type="ECO:0000259" key="3">
    <source>
        <dbReference type="Pfam" id="PF16220"/>
    </source>
</evidence>
<keyword evidence="1" id="KW-0812">Transmembrane</keyword>
<gene>
    <name evidence="4" type="ORF">PQJ73_20680</name>
</gene>
<dbReference type="PANTHER" id="PTHR30273">
    <property type="entry name" value="PERIPLASMIC SIGNAL SENSOR AND SIGMA FACTOR ACTIVATOR FECR-RELATED"/>
    <property type="match status" value="1"/>
</dbReference>